<dbReference type="STRING" id="111780.Sta7437_2912"/>
<keyword evidence="1" id="KW-0175">Coiled coil</keyword>
<evidence type="ECO:0000256" key="1">
    <source>
        <dbReference type="SAM" id="Coils"/>
    </source>
</evidence>
<name>K9XWH2_STAC7</name>
<protein>
    <submittedName>
        <fullName evidence="2">Uncharacterized protein</fullName>
    </submittedName>
</protein>
<reference evidence="3" key="1">
    <citation type="journal article" date="2013" name="Proc. Natl. Acad. Sci. U.S.A.">
        <title>Improving the coverage of the cyanobacterial phylum using diversity-driven genome sequencing.</title>
        <authorList>
            <person name="Shih P.M."/>
            <person name="Wu D."/>
            <person name="Latifi A."/>
            <person name="Axen S.D."/>
            <person name="Fewer D.P."/>
            <person name="Talla E."/>
            <person name="Calteau A."/>
            <person name="Cai F."/>
            <person name="Tandeau de Marsac N."/>
            <person name="Rippka R."/>
            <person name="Herdman M."/>
            <person name="Sivonen K."/>
            <person name="Coursin T."/>
            <person name="Laurent T."/>
            <person name="Goodwin L."/>
            <person name="Nolan M."/>
            <person name="Davenport K.W."/>
            <person name="Han C.S."/>
            <person name="Rubin E.M."/>
            <person name="Eisen J.A."/>
            <person name="Woyke T."/>
            <person name="Gugger M."/>
            <person name="Kerfeld C.A."/>
        </authorList>
    </citation>
    <scope>NUCLEOTIDE SEQUENCE [LARGE SCALE GENOMIC DNA]</scope>
    <source>
        <strain evidence="3">ATCC 29371 / PCC 7437</strain>
    </source>
</reference>
<sequence>MYSIQLKLKSSSNNLAQLNSQKNTLYNSNNASSINTYNTLVNKYNEIVQESNKLSNQYNQLKDSYNNLVHQISPSTNVTFINCINSELLALETATMNQNLDFLNRNLENLKY</sequence>
<keyword evidence="3" id="KW-1185">Reference proteome</keyword>
<dbReference type="EMBL" id="CP003653">
    <property type="protein sequence ID" value="AFZ36431.1"/>
    <property type="molecule type" value="Genomic_DNA"/>
</dbReference>
<feature type="coiled-coil region" evidence="1">
    <location>
        <begin position="44"/>
        <end position="71"/>
    </location>
</feature>
<dbReference type="AlphaFoldDB" id="K9XWH2"/>
<dbReference type="HOGENOM" id="CLU_2144283_0_0_3"/>
<dbReference type="Proteomes" id="UP000010473">
    <property type="component" value="Chromosome"/>
</dbReference>
<proteinExistence type="predicted"/>
<dbReference type="KEGG" id="scs:Sta7437_2912"/>
<gene>
    <name evidence="2" type="ordered locus">Sta7437_2912</name>
</gene>
<accession>K9XWH2</accession>
<dbReference type="eggNOG" id="ENOG5030XN6">
    <property type="taxonomic scope" value="Bacteria"/>
</dbReference>
<evidence type="ECO:0000313" key="3">
    <source>
        <dbReference type="Proteomes" id="UP000010473"/>
    </source>
</evidence>
<organism evidence="2 3">
    <name type="scientific">Stanieria cyanosphaera (strain ATCC 29371 / PCC 7437)</name>
    <dbReference type="NCBI Taxonomy" id="111780"/>
    <lineage>
        <taxon>Bacteria</taxon>
        <taxon>Bacillati</taxon>
        <taxon>Cyanobacteriota</taxon>
        <taxon>Cyanophyceae</taxon>
        <taxon>Pleurocapsales</taxon>
        <taxon>Dermocarpellaceae</taxon>
        <taxon>Stanieria</taxon>
    </lineage>
</organism>
<evidence type="ECO:0000313" key="2">
    <source>
        <dbReference type="EMBL" id="AFZ36431.1"/>
    </source>
</evidence>